<proteinExistence type="predicted"/>
<dbReference type="Proteomes" id="UP000283895">
    <property type="component" value="Unassembled WGS sequence"/>
</dbReference>
<comment type="caution">
    <text evidence="2">The sequence shown here is derived from an EMBL/GenBank/DDBJ whole genome shotgun (WGS) entry which is preliminary data.</text>
</comment>
<keyword evidence="1" id="KW-0812">Transmembrane</keyword>
<keyword evidence="3" id="KW-1185">Reference proteome</keyword>
<dbReference type="AlphaFoldDB" id="A0A423VUP0"/>
<feature type="transmembrane region" description="Helical" evidence="1">
    <location>
        <begin position="99"/>
        <end position="121"/>
    </location>
</feature>
<evidence type="ECO:0000313" key="2">
    <source>
        <dbReference type="EMBL" id="ROV94779.1"/>
    </source>
</evidence>
<keyword evidence="1" id="KW-1133">Transmembrane helix</keyword>
<reference evidence="2 3" key="1">
    <citation type="submission" date="2015-09" db="EMBL/GenBank/DDBJ databases">
        <title>Host preference determinants of Valsa canker pathogens revealed by comparative genomics.</title>
        <authorList>
            <person name="Yin Z."/>
            <person name="Huang L."/>
        </authorList>
    </citation>
    <scope>NUCLEOTIDE SEQUENCE [LARGE SCALE GENOMIC DNA]</scope>
    <source>
        <strain evidence="2 3">03-1</strain>
    </source>
</reference>
<dbReference type="EMBL" id="LKEA01000039">
    <property type="protein sequence ID" value="ROV94779.1"/>
    <property type="molecule type" value="Genomic_DNA"/>
</dbReference>
<evidence type="ECO:0000313" key="3">
    <source>
        <dbReference type="Proteomes" id="UP000283895"/>
    </source>
</evidence>
<keyword evidence="1" id="KW-0472">Membrane</keyword>
<sequence length="129" mass="14547">MCMITRLEDVRVFNEQFGDPAASQCLATMSNANTRCQQLTTASPMSIQAMVDMSQPLHRATTRPLDWTTMYARVQFDNERLSIVERKEKQQGHVITGDMLPVASMIVFVFLVGLMRLSMWANAPIEGGY</sequence>
<gene>
    <name evidence="2" type="ORF">VMCG_08886</name>
</gene>
<protein>
    <submittedName>
        <fullName evidence="2">Uncharacterized protein</fullName>
    </submittedName>
</protein>
<evidence type="ECO:0000256" key="1">
    <source>
        <dbReference type="SAM" id="Phobius"/>
    </source>
</evidence>
<accession>A0A423VUP0</accession>
<organism evidence="2 3">
    <name type="scientific">Cytospora schulzeri</name>
    <dbReference type="NCBI Taxonomy" id="448051"/>
    <lineage>
        <taxon>Eukaryota</taxon>
        <taxon>Fungi</taxon>
        <taxon>Dikarya</taxon>
        <taxon>Ascomycota</taxon>
        <taxon>Pezizomycotina</taxon>
        <taxon>Sordariomycetes</taxon>
        <taxon>Sordariomycetidae</taxon>
        <taxon>Diaporthales</taxon>
        <taxon>Cytosporaceae</taxon>
        <taxon>Cytospora</taxon>
    </lineage>
</organism>
<name>A0A423VUP0_9PEZI</name>
<dbReference type="OrthoDB" id="655030at2759"/>